<evidence type="ECO:0000256" key="1">
    <source>
        <dbReference type="SAM" id="MobiDB-lite"/>
    </source>
</evidence>
<dbReference type="InterPro" id="IPR053029">
    <property type="entry name" value="RNA_pol_I-specific_init_factor"/>
</dbReference>
<feature type="region of interest" description="Disordered" evidence="1">
    <location>
        <begin position="42"/>
        <end position="80"/>
    </location>
</feature>
<dbReference type="OrthoDB" id="10257049at2759"/>
<dbReference type="GO" id="GO:0042790">
    <property type="term" value="P:nucleolar large rRNA transcription by RNA polymerase I"/>
    <property type="evidence" value="ECO:0007669"/>
    <property type="project" value="TreeGrafter"/>
</dbReference>
<accession>A0A9P8CBW6</accession>
<feature type="compositionally biased region" description="Low complexity" evidence="1">
    <location>
        <begin position="56"/>
        <end position="68"/>
    </location>
</feature>
<dbReference type="InterPro" id="IPR007224">
    <property type="entry name" value="TIF_Rrn11"/>
</dbReference>
<evidence type="ECO:0000313" key="3">
    <source>
        <dbReference type="Proteomes" id="UP000887226"/>
    </source>
</evidence>
<feature type="region of interest" description="Disordered" evidence="1">
    <location>
        <begin position="214"/>
        <end position="241"/>
    </location>
</feature>
<gene>
    <name evidence="2" type="ORF">BJ878DRAFT_522747</name>
</gene>
<dbReference type="EMBL" id="MU254285">
    <property type="protein sequence ID" value="KAG9241032.1"/>
    <property type="molecule type" value="Genomic_DNA"/>
</dbReference>
<evidence type="ECO:0000313" key="2">
    <source>
        <dbReference type="EMBL" id="KAG9241032.1"/>
    </source>
</evidence>
<feature type="region of interest" description="Disordered" evidence="1">
    <location>
        <begin position="305"/>
        <end position="330"/>
    </location>
</feature>
<organism evidence="2 3">
    <name type="scientific">Calycina marina</name>
    <dbReference type="NCBI Taxonomy" id="1763456"/>
    <lineage>
        <taxon>Eukaryota</taxon>
        <taxon>Fungi</taxon>
        <taxon>Dikarya</taxon>
        <taxon>Ascomycota</taxon>
        <taxon>Pezizomycotina</taxon>
        <taxon>Leotiomycetes</taxon>
        <taxon>Helotiales</taxon>
        <taxon>Pezizellaceae</taxon>
        <taxon>Calycina</taxon>
    </lineage>
</organism>
<dbReference type="PANTHER" id="PTHR28244:SF1">
    <property type="entry name" value="RNA POLYMERASE I-SPECIFIC TRANSCRIPTION INITIATION FACTOR RRN11"/>
    <property type="match status" value="1"/>
</dbReference>
<dbReference type="Pfam" id="PF04090">
    <property type="entry name" value="Rrn11"/>
    <property type="match status" value="1"/>
</dbReference>
<dbReference type="PANTHER" id="PTHR28244">
    <property type="entry name" value="RNA POLYMERASE I-SPECIFIC TRANSCRIPTION INITIATION FACTOR RRN11"/>
    <property type="match status" value="1"/>
</dbReference>
<dbReference type="GO" id="GO:0070860">
    <property type="term" value="C:RNA polymerase I core factor complex"/>
    <property type="evidence" value="ECO:0007669"/>
    <property type="project" value="TreeGrafter"/>
</dbReference>
<dbReference type="GO" id="GO:0001164">
    <property type="term" value="F:RNA polymerase I core promoter sequence-specific DNA binding"/>
    <property type="evidence" value="ECO:0007669"/>
    <property type="project" value="InterPro"/>
</dbReference>
<name>A0A9P8CBW6_9HELO</name>
<reference evidence="2" key="1">
    <citation type="journal article" date="2021" name="IMA Fungus">
        <title>Genomic characterization of three marine fungi, including Emericellopsis atlantica sp. nov. with signatures of a generalist lifestyle and marine biomass degradation.</title>
        <authorList>
            <person name="Hagestad O.C."/>
            <person name="Hou L."/>
            <person name="Andersen J.H."/>
            <person name="Hansen E.H."/>
            <person name="Altermark B."/>
            <person name="Li C."/>
            <person name="Kuhnert E."/>
            <person name="Cox R.J."/>
            <person name="Crous P.W."/>
            <person name="Spatafora J.W."/>
            <person name="Lail K."/>
            <person name="Amirebrahimi M."/>
            <person name="Lipzen A."/>
            <person name="Pangilinan J."/>
            <person name="Andreopoulos W."/>
            <person name="Hayes R.D."/>
            <person name="Ng V."/>
            <person name="Grigoriev I.V."/>
            <person name="Jackson S.A."/>
            <person name="Sutton T.D.S."/>
            <person name="Dobson A.D.W."/>
            <person name="Rama T."/>
        </authorList>
    </citation>
    <scope>NUCLEOTIDE SEQUENCE</scope>
    <source>
        <strain evidence="2">TRa3180A</strain>
    </source>
</reference>
<proteinExistence type="predicted"/>
<feature type="region of interest" description="Disordered" evidence="1">
    <location>
        <begin position="108"/>
        <end position="136"/>
    </location>
</feature>
<protein>
    <submittedName>
        <fullName evidence="2">Uncharacterized protein</fullName>
    </submittedName>
</protein>
<sequence length="482" mass="54767">MTDARPKFSRNIDAVVHLSSHHTTNMPLFALPVAETADATGSRLHLATGGRRKQRQTQQSSSDELSLSDNDDFSASTNPLSLTPAEFAQYQLAGLRLDDDLPRVNGFPHRGLPFRPIDGEDKRSKKRQGKRSTTTKYTAAGKNCRKKKGSALRSRHLNVLTAILHKCLLDSDIPRAKRAYAMLIRTQISGQGVDIRNSGYWGIGAELLMRSSQANEDRNTEVLGQQDGKNQTPEPWSDKGGRAKAKEYYEWLILQYPYRKQFDKSVTDIDFWPAMLGCEIYGIQLEHKKRERQIECEENGCKDGNGSDDVEDDGEEITRNGDFTASQNRRARRRAERVERHWKLREELRQTSLEATKSLAARMDDLMIPAPFSNNHSLLRLRGMLALYIGDLSVQAAPIEVEDEDSDGRLSGTLRSERGRYAETRALYRQRMSAHKLGKAKQEEYQAAADHWFAKIQYDGGWLPGMLRRTDNDDINHHDFFT</sequence>
<dbReference type="GO" id="GO:0001181">
    <property type="term" value="F:RNA polymerase I general transcription initiation factor activity"/>
    <property type="evidence" value="ECO:0007669"/>
    <property type="project" value="InterPro"/>
</dbReference>
<feature type="compositionally biased region" description="Acidic residues" evidence="1">
    <location>
        <begin position="306"/>
        <end position="315"/>
    </location>
</feature>
<dbReference type="GO" id="GO:0017025">
    <property type="term" value="F:TBP-class protein binding"/>
    <property type="evidence" value="ECO:0007669"/>
    <property type="project" value="TreeGrafter"/>
</dbReference>
<keyword evidence="3" id="KW-1185">Reference proteome</keyword>
<dbReference type="AlphaFoldDB" id="A0A9P8CBW6"/>
<comment type="caution">
    <text evidence="2">The sequence shown here is derived from an EMBL/GenBank/DDBJ whole genome shotgun (WGS) entry which is preliminary data.</text>
</comment>
<dbReference type="Proteomes" id="UP000887226">
    <property type="component" value="Unassembled WGS sequence"/>
</dbReference>